<dbReference type="OrthoDB" id="2013610at2759"/>
<name>A0A8J5VVY3_ZIZPA</name>
<dbReference type="AlphaFoldDB" id="A0A8J5VVY3"/>
<gene>
    <name evidence="1" type="ORF">GUJ93_ZPchr0010g7998</name>
</gene>
<evidence type="ECO:0000313" key="1">
    <source>
        <dbReference type="EMBL" id="KAG8084165.1"/>
    </source>
</evidence>
<evidence type="ECO:0000313" key="2">
    <source>
        <dbReference type="Proteomes" id="UP000729402"/>
    </source>
</evidence>
<protein>
    <submittedName>
        <fullName evidence="1">Uncharacterized protein</fullName>
    </submittedName>
</protein>
<reference evidence="1" key="1">
    <citation type="journal article" date="2021" name="bioRxiv">
        <title>Whole Genome Assembly and Annotation of Northern Wild Rice, Zizania palustris L., Supports a Whole Genome Duplication in the Zizania Genus.</title>
        <authorList>
            <person name="Haas M."/>
            <person name="Kono T."/>
            <person name="Macchietto M."/>
            <person name="Millas R."/>
            <person name="McGilp L."/>
            <person name="Shao M."/>
            <person name="Duquette J."/>
            <person name="Hirsch C.N."/>
            <person name="Kimball J."/>
        </authorList>
    </citation>
    <scope>NUCLEOTIDE SEQUENCE</scope>
    <source>
        <tissue evidence="1">Fresh leaf tissue</tissue>
    </source>
</reference>
<reference evidence="1" key="2">
    <citation type="submission" date="2021-02" db="EMBL/GenBank/DDBJ databases">
        <authorList>
            <person name="Kimball J.A."/>
            <person name="Haas M.W."/>
            <person name="Macchietto M."/>
            <person name="Kono T."/>
            <person name="Duquette J."/>
            <person name="Shao M."/>
        </authorList>
    </citation>
    <scope>NUCLEOTIDE SEQUENCE</scope>
    <source>
        <tissue evidence="1">Fresh leaf tissue</tissue>
    </source>
</reference>
<dbReference type="EMBL" id="JAAALK010000082">
    <property type="protein sequence ID" value="KAG8084165.1"/>
    <property type="molecule type" value="Genomic_DNA"/>
</dbReference>
<dbReference type="Proteomes" id="UP000729402">
    <property type="component" value="Unassembled WGS sequence"/>
</dbReference>
<keyword evidence="2" id="KW-1185">Reference proteome</keyword>
<sequence>MERFLALASRLNDPLSERQQVQLFIAGLQDDIGVDVELQKPANLQEAMSVANPLGELKRLSQTGSVETNMERFLALAGLLNDPLSDRQQVHLFIAGLQDDIGVDVELQKPANLQEAMSVARDYEKKTARQISMRGVSRTVFKNTAPAPAVEVPQRQLCRLSPIELAKRRKLGLCYNCNEKFVRGHKCTRSFYIDCDSDEATNWDILEEQVGEPHISLNALSGIEGGNTMRHLIYSSCSSASSSPSSCHKLEHPGTPWFQAIQSSSTRRPLISHTFPAINPSQILKCNIKY</sequence>
<proteinExistence type="predicted"/>
<organism evidence="1 2">
    <name type="scientific">Zizania palustris</name>
    <name type="common">Northern wild rice</name>
    <dbReference type="NCBI Taxonomy" id="103762"/>
    <lineage>
        <taxon>Eukaryota</taxon>
        <taxon>Viridiplantae</taxon>
        <taxon>Streptophyta</taxon>
        <taxon>Embryophyta</taxon>
        <taxon>Tracheophyta</taxon>
        <taxon>Spermatophyta</taxon>
        <taxon>Magnoliopsida</taxon>
        <taxon>Liliopsida</taxon>
        <taxon>Poales</taxon>
        <taxon>Poaceae</taxon>
        <taxon>BOP clade</taxon>
        <taxon>Oryzoideae</taxon>
        <taxon>Oryzeae</taxon>
        <taxon>Zizaniinae</taxon>
        <taxon>Zizania</taxon>
    </lineage>
</organism>
<comment type="caution">
    <text evidence="1">The sequence shown here is derived from an EMBL/GenBank/DDBJ whole genome shotgun (WGS) entry which is preliminary data.</text>
</comment>
<accession>A0A8J5VVY3</accession>